<organism evidence="2 3">
    <name type="scientific">Sulfurimonas hongkongensis</name>
    <dbReference type="NCBI Taxonomy" id="1172190"/>
    <lineage>
        <taxon>Bacteria</taxon>
        <taxon>Pseudomonadati</taxon>
        <taxon>Campylobacterota</taxon>
        <taxon>Epsilonproteobacteria</taxon>
        <taxon>Campylobacterales</taxon>
        <taxon>Sulfurimonadaceae</taxon>
        <taxon>Sulfurimonas</taxon>
    </lineage>
</organism>
<evidence type="ECO:0000256" key="1">
    <source>
        <dbReference type="SAM" id="Phobius"/>
    </source>
</evidence>
<dbReference type="EMBL" id="AUPZ01000017">
    <property type="protein sequence ID" value="EQB34465.1"/>
    <property type="molecule type" value="Genomic_DNA"/>
</dbReference>
<keyword evidence="1" id="KW-1133">Transmembrane helix</keyword>
<feature type="transmembrane region" description="Helical" evidence="1">
    <location>
        <begin position="21"/>
        <end position="42"/>
    </location>
</feature>
<proteinExistence type="predicted"/>
<dbReference type="RefSeq" id="WP_021288373.1">
    <property type="nucleotide sequence ID" value="NZ_AUPZ01000017.1"/>
</dbReference>
<accession>T0J080</accession>
<dbReference type="PATRIC" id="fig|1172190.3.peg.2060"/>
<keyword evidence="3" id="KW-1185">Reference proteome</keyword>
<dbReference type="Proteomes" id="UP000015520">
    <property type="component" value="Unassembled WGS sequence"/>
</dbReference>
<feature type="transmembrane region" description="Helical" evidence="1">
    <location>
        <begin position="297"/>
        <end position="316"/>
    </location>
</feature>
<dbReference type="OrthoDB" id="5338931at2"/>
<evidence type="ECO:0008006" key="4">
    <source>
        <dbReference type="Google" id="ProtNLM"/>
    </source>
</evidence>
<dbReference type="PROSITE" id="PS51257">
    <property type="entry name" value="PROKAR_LIPOPROTEIN"/>
    <property type="match status" value="1"/>
</dbReference>
<name>T0J080_9BACT</name>
<keyword evidence="1" id="KW-0812">Transmembrane</keyword>
<dbReference type="AlphaFoldDB" id="T0J080"/>
<sequence length="317" mass="35962">MFGFIKMLNNLMTKLKQNKRLWFTTVFIVACAGISLALFMLVSTTDNISKEVYASQTQEFVQTYKDLEKLQEIKLQEISMLASYDTTLIQALQDNNIVSITKIEESIQAKLTQKNQNTLSVKFYSAQNTTEKLRSSVVSALQTKNNIFGIEVLFDGVFYVYLSPIIKDNVVIGIVEAKESIYSVKNSFDRRAKEFTFLLDKKMLPFLSLKNRDGVYSDIGKNHIVNIKMHGNKIVSYISALDDKTLEDLTKENYISDKEYFLNSTIIRDINGVDIGLVILGESISQDSSFINMVQKMANQVVMITLGLIVSLLLFLL</sequence>
<reference evidence="2 3" key="1">
    <citation type="submission" date="2013-07" db="EMBL/GenBank/DDBJ databases">
        <title>Sulfurimonas hongkongensis AST-10 Genome Sequencing.</title>
        <authorList>
            <person name="Cai L."/>
            <person name="Zhang T."/>
        </authorList>
    </citation>
    <scope>NUCLEOTIDE SEQUENCE [LARGE SCALE GENOMIC DNA]</scope>
    <source>
        <strain evidence="2 3">AST-10</strain>
    </source>
</reference>
<evidence type="ECO:0000313" key="2">
    <source>
        <dbReference type="EMBL" id="EQB34465.1"/>
    </source>
</evidence>
<comment type="caution">
    <text evidence="2">The sequence shown here is derived from an EMBL/GenBank/DDBJ whole genome shotgun (WGS) entry which is preliminary data.</text>
</comment>
<dbReference type="STRING" id="1172190.M947_10690"/>
<evidence type="ECO:0000313" key="3">
    <source>
        <dbReference type="Proteomes" id="UP000015520"/>
    </source>
</evidence>
<keyword evidence="1" id="KW-0472">Membrane</keyword>
<gene>
    <name evidence="2" type="ORF">M947_10690</name>
</gene>
<protein>
    <recommendedName>
        <fullName evidence="4">Double Cache domain-containing protein</fullName>
    </recommendedName>
</protein>